<organism evidence="1 2">
    <name type="scientific">Caenorhabditis angaria</name>
    <dbReference type="NCBI Taxonomy" id="860376"/>
    <lineage>
        <taxon>Eukaryota</taxon>
        <taxon>Metazoa</taxon>
        <taxon>Ecdysozoa</taxon>
        <taxon>Nematoda</taxon>
        <taxon>Chromadorea</taxon>
        <taxon>Rhabditida</taxon>
        <taxon>Rhabditina</taxon>
        <taxon>Rhabditomorpha</taxon>
        <taxon>Rhabditoidea</taxon>
        <taxon>Rhabditidae</taxon>
        <taxon>Peloderinae</taxon>
        <taxon>Caenorhabditis</taxon>
    </lineage>
</organism>
<dbReference type="PANTHER" id="PTHR20973">
    <property type="entry name" value="NON-SMC ELEMENT 1-RELATED"/>
    <property type="match status" value="1"/>
</dbReference>
<dbReference type="InterPro" id="IPR011513">
    <property type="entry name" value="Nse1"/>
</dbReference>
<dbReference type="InterPro" id="IPR036388">
    <property type="entry name" value="WH-like_DNA-bd_sf"/>
</dbReference>
<dbReference type="GO" id="GO:0005634">
    <property type="term" value="C:nucleus"/>
    <property type="evidence" value="ECO:0007669"/>
    <property type="project" value="TreeGrafter"/>
</dbReference>
<dbReference type="Gene3D" id="1.10.10.10">
    <property type="entry name" value="Winged helix-like DNA-binding domain superfamily/Winged helix DNA-binding domain"/>
    <property type="match status" value="1"/>
</dbReference>
<dbReference type="GO" id="GO:0000724">
    <property type="term" value="P:double-strand break repair via homologous recombination"/>
    <property type="evidence" value="ECO:0007669"/>
    <property type="project" value="TreeGrafter"/>
</dbReference>
<keyword evidence="2" id="KW-1185">Reference proteome</keyword>
<sequence length="311" mass="35734">MSDDEAEPVAHDEIKFVFEDVFGAVDKTIPTLAEVRSSATKFNDAHRYILQRMLVDPCVTMKKFNIMYIDYVATRKLKRHPSVVKYIRANGCELRDLAKTISKTINNAKSLNNDDDDAEHELGMRLVILSEESTPKEWVVLISEVQNSEIISEQSDIIKPERDFFLATIDELFENNGKITRKSAIRSGHEKFKLGLVKSEKFLNRMIKEGYFKSSENQKFIELSPRLVAEMDPYLRAKYSTTIHICDLCRRIISRPIYSAECSKCEKYMHLNCFNNATAISDENGVECQGCNTLLKKEDVLREVQNKLNEA</sequence>
<evidence type="ECO:0008006" key="3">
    <source>
        <dbReference type="Google" id="ProtNLM"/>
    </source>
</evidence>
<protein>
    <recommendedName>
        <fullName evidence="3">Non-structural maintenance of chromosomes element 1 homolog</fullName>
    </recommendedName>
</protein>
<evidence type="ECO:0000313" key="2">
    <source>
        <dbReference type="Proteomes" id="UP001152747"/>
    </source>
</evidence>
<comment type="caution">
    <text evidence="1">The sequence shown here is derived from an EMBL/GenBank/DDBJ whole genome shotgun (WGS) entry which is preliminary data.</text>
</comment>
<dbReference type="PANTHER" id="PTHR20973:SF0">
    <property type="entry name" value="NON-STRUCTURAL MAINTENANCE OF CHROMOSOMES ELEMENT 1 HOMOLOG"/>
    <property type="match status" value="1"/>
</dbReference>
<dbReference type="AlphaFoldDB" id="A0A9P1I3R0"/>
<dbReference type="EMBL" id="CANHGI010000001">
    <property type="protein sequence ID" value="CAI5437652.1"/>
    <property type="molecule type" value="Genomic_DNA"/>
</dbReference>
<name>A0A9P1I3R0_9PELO</name>
<gene>
    <name evidence="1" type="ORF">CAMP_LOCUS289</name>
</gene>
<dbReference type="OrthoDB" id="185455at2759"/>
<dbReference type="GO" id="GO:0004842">
    <property type="term" value="F:ubiquitin-protein transferase activity"/>
    <property type="evidence" value="ECO:0007669"/>
    <property type="project" value="TreeGrafter"/>
</dbReference>
<dbReference type="GO" id="GO:0030915">
    <property type="term" value="C:Smc5-Smc6 complex"/>
    <property type="evidence" value="ECO:0007669"/>
    <property type="project" value="InterPro"/>
</dbReference>
<proteinExistence type="predicted"/>
<dbReference type="CDD" id="cd15489">
    <property type="entry name" value="PHD_SF"/>
    <property type="match status" value="1"/>
</dbReference>
<accession>A0A9P1I3R0</accession>
<dbReference type="Proteomes" id="UP001152747">
    <property type="component" value="Unassembled WGS sequence"/>
</dbReference>
<reference evidence="1" key="1">
    <citation type="submission" date="2022-11" db="EMBL/GenBank/DDBJ databases">
        <authorList>
            <person name="Kikuchi T."/>
        </authorList>
    </citation>
    <scope>NUCLEOTIDE SEQUENCE</scope>
    <source>
        <strain evidence="1">PS1010</strain>
    </source>
</reference>
<evidence type="ECO:0000313" key="1">
    <source>
        <dbReference type="EMBL" id="CAI5437652.1"/>
    </source>
</evidence>